<evidence type="ECO:0000256" key="2">
    <source>
        <dbReference type="SAM" id="MobiDB-lite"/>
    </source>
</evidence>
<dbReference type="PANTHER" id="PTHR37456">
    <property type="entry name" value="SI:CH211-266K2.1"/>
    <property type="match status" value="1"/>
</dbReference>
<dbReference type="InterPro" id="IPR008160">
    <property type="entry name" value="Collagen"/>
</dbReference>
<dbReference type="Proteomes" id="UP000230750">
    <property type="component" value="Unassembled WGS sequence"/>
</dbReference>
<sequence length="171" mass="17642">MNGTCYVEACPQRPFLLVPGRDGQPGAPGQRGSPGDRGSKGDRGSTGLPGTIGPNGDIGPKGVKGTEGDSGQRGSKGAKGMQGRIGVQGTKGDSGVSGSGTTSKTHYTRWGSRTCEGTAQLVYEGYAAGAYYDQKGGGANYVCLPRNPTYDRPDAGVNTWRHICMAQNTKL</sequence>
<dbReference type="EMBL" id="MRZV01000089">
    <property type="protein sequence ID" value="PIK59221.1"/>
    <property type="molecule type" value="Genomic_DNA"/>
</dbReference>
<dbReference type="Pfam" id="PF01391">
    <property type="entry name" value="Collagen"/>
    <property type="match status" value="1"/>
</dbReference>
<feature type="region of interest" description="Disordered" evidence="2">
    <location>
        <begin position="1"/>
        <end position="105"/>
    </location>
</feature>
<proteinExistence type="predicted"/>
<dbReference type="InterPro" id="IPR050938">
    <property type="entry name" value="Collagen_Structural_Proteins"/>
</dbReference>
<name>A0A2G8LG47_STIJA</name>
<dbReference type="OrthoDB" id="10037288at2759"/>
<gene>
    <name evidence="3" type="ORF">BSL78_03860</name>
</gene>
<comment type="caution">
    <text evidence="3">The sequence shown here is derived from an EMBL/GenBank/DDBJ whole genome shotgun (WGS) entry which is preliminary data.</text>
</comment>
<keyword evidence="1" id="KW-0677">Repeat</keyword>
<reference evidence="3 4" key="1">
    <citation type="journal article" date="2017" name="PLoS Biol.">
        <title>The sea cucumber genome provides insights into morphological evolution and visceral regeneration.</title>
        <authorList>
            <person name="Zhang X."/>
            <person name="Sun L."/>
            <person name="Yuan J."/>
            <person name="Sun Y."/>
            <person name="Gao Y."/>
            <person name="Zhang L."/>
            <person name="Li S."/>
            <person name="Dai H."/>
            <person name="Hamel J.F."/>
            <person name="Liu C."/>
            <person name="Yu Y."/>
            <person name="Liu S."/>
            <person name="Lin W."/>
            <person name="Guo K."/>
            <person name="Jin S."/>
            <person name="Xu P."/>
            <person name="Storey K.B."/>
            <person name="Huan P."/>
            <person name="Zhang T."/>
            <person name="Zhou Y."/>
            <person name="Zhang J."/>
            <person name="Lin C."/>
            <person name="Li X."/>
            <person name="Xing L."/>
            <person name="Huo D."/>
            <person name="Sun M."/>
            <person name="Wang L."/>
            <person name="Mercier A."/>
            <person name="Li F."/>
            <person name="Yang H."/>
            <person name="Xiang J."/>
        </authorList>
    </citation>
    <scope>NUCLEOTIDE SEQUENCE [LARGE SCALE GENOMIC DNA]</scope>
    <source>
        <strain evidence="3">Shaxun</strain>
        <tissue evidence="3">Muscle</tissue>
    </source>
</reference>
<dbReference type="PANTHER" id="PTHR37456:SF3">
    <property type="entry name" value="COLLAGEN ALPHA-1(XXV) CHAIN"/>
    <property type="match status" value="1"/>
</dbReference>
<dbReference type="STRING" id="307972.A0A2G8LG47"/>
<protein>
    <submittedName>
        <fullName evidence="3">Uncharacterized protein</fullName>
    </submittedName>
</protein>
<accession>A0A2G8LG47</accession>
<evidence type="ECO:0000313" key="4">
    <source>
        <dbReference type="Proteomes" id="UP000230750"/>
    </source>
</evidence>
<organism evidence="3 4">
    <name type="scientific">Stichopus japonicus</name>
    <name type="common">Sea cucumber</name>
    <dbReference type="NCBI Taxonomy" id="307972"/>
    <lineage>
        <taxon>Eukaryota</taxon>
        <taxon>Metazoa</taxon>
        <taxon>Echinodermata</taxon>
        <taxon>Eleutherozoa</taxon>
        <taxon>Echinozoa</taxon>
        <taxon>Holothuroidea</taxon>
        <taxon>Aspidochirotacea</taxon>
        <taxon>Aspidochirotida</taxon>
        <taxon>Stichopodidae</taxon>
        <taxon>Apostichopus</taxon>
    </lineage>
</organism>
<evidence type="ECO:0000256" key="1">
    <source>
        <dbReference type="ARBA" id="ARBA00022737"/>
    </source>
</evidence>
<evidence type="ECO:0000313" key="3">
    <source>
        <dbReference type="EMBL" id="PIK59221.1"/>
    </source>
</evidence>
<keyword evidence="4" id="KW-1185">Reference proteome</keyword>
<dbReference type="AlphaFoldDB" id="A0A2G8LG47"/>
<feature type="compositionally biased region" description="Low complexity" evidence="2">
    <location>
        <begin position="90"/>
        <end position="105"/>
    </location>
</feature>